<reference evidence="2 3" key="1">
    <citation type="journal article" date="2015" name="Nature">
        <title>rRNA introns, odd ribosomes, and small enigmatic genomes across a large radiation of phyla.</title>
        <authorList>
            <person name="Brown C.T."/>
            <person name="Hug L.A."/>
            <person name="Thomas B.C."/>
            <person name="Sharon I."/>
            <person name="Castelle C.J."/>
            <person name="Singh A."/>
            <person name="Wilkins M.J."/>
            <person name="Williams K.H."/>
            <person name="Banfield J.F."/>
        </authorList>
    </citation>
    <scope>NUCLEOTIDE SEQUENCE [LARGE SCALE GENOMIC DNA]</scope>
</reference>
<name>A0A0G1GUT6_9BACT</name>
<evidence type="ECO:0008006" key="4">
    <source>
        <dbReference type="Google" id="ProtNLM"/>
    </source>
</evidence>
<keyword evidence="1" id="KW-0472">Membrane</keyword>
<dbReference type="Pfam" id="PF07963">
    <property type="entry name" value="N_methyl"/>
    <property type="match status" value="1"/>
</dbReference>
<accession>A0A0G1GUT6</accession>
<sequence>MKQCHKKRFSFGFTLLELLVTAVIMMFLSIIITQVFFSTMRTNSKTETVRSVKENGDRAIEILTRLVQRASLIQLPVSCPEYTAPVGDTLDEVRLTNADETQTILQCIDVDGAARIASVSATQTIYLTDSSVSLVDPVALTNTCTNHALAFTCAAVAGVPSYITVSFTLRQKDSSESVEGKASDTFQTTVTLRNK</sequence>
<feature type="transmembrane region" description="Helical" evidence="1">
    <location>
        <begin position="12"/>
        <end position="37"/>
    </location>
</feature>
<evidence type="ECO:0000313" key="2">
    <source>
        <dbReference type="EMBL" id="KKT38013.1"/>
    </source>
</evidence>
<organism evidence="2 3">
    <name type="scientific">Candidatus Gottesmanbacteria bacterium GW2011_GWB1_44_11c</name>
    <dbReference type="NCBI Taxonomy" id="1618447"/>
    <lineage>
        <taxon>Bacteria</taxon>
        <taxon>Candidatus Gottesmaniibacteriota</taxon>
    </lineage>
</organism>
<dbReference type="EMBL" id="LCHM01000015">
    <property type="protein sequence ID" value="KKT38013.1"/>
    <property type="molecule type" value="Genomic_DNA"/>
</dbReference>
<protein>
    <recommendedName>
        <fullName evidence="4">Prepilin-type N-terminal cleavage/methylation domain-containing protein</fullName>
    </recommendedName>
</protein>
<keyword evidence="1" id="KW-1133">Transmembrane helix</keyword>
<gene>
    <name evidence="2" type="ORF">UW22_C0015G0023</name>
</gene>
<evidence type="ECO:0000256" key="1">
    <source>
        <dbReference type="SAM" id="Phobius"/>
    </source>
</evidence>
<evidence type="ECO:0000313" key="3">
    <source>
        <dbReference type="Proteomes" id="UP000034617"/>
    </source>
</evidence>
<dbReference type="InterPro" id="IPR012902">
    <property type="entry name" value="N_methyl_site"/>
</dbReference>
<dbReference type="AlphaFoldDB" id="A0A0G1GUT6"/>
<keyword evidence="1" id="KW-0812">Transmembrane</keyword>
<proteinExistence type="predicted"/>
<comment type="caution">
    <text evidence="2">The sequence shown here is derived from an EMBL/GenBank/DDBJ whole genome shotgun (WGS) entry which is preliminary data.</text>
</comment>
<dbReference type="Proteomes" id="UP000034617">
    <property type="component" value="Unassembled WGS sequence"/>
</dbReference>